<accession>A0AAV7WT89</accession>
<dbReference type="EMBL" id="JANPWB010000001">
    <property type="protein sequence ID" value="KAJ1215911.1"/>
    <property type="molecule type" value="Genomic_DNA"/>
</dbReference>
<evidence type="ECO:0000313" key="3">
    <source>
        <dbReference type="Proteomes" id="UP001066276"/>
    </source>
</evidence>
<feature type="compositionally biased region" description="Polar residues" evidence="1">
    <location>
        <begin position="1"/>
        <end position="29"/>
    </location>
</feature>
<evidence type="ECO:0000256" key="1">
    <source>
        <dbReference type="SAM" id="MobiDB-lite"/>
    </source>
</evidence>
<reference evidence="2" key="1">
    <citation type="journal article" date="2022" name="bioRxiv">
        <title>Sequencing and chromosome-scale assembly of the giantPleurodeles waltlgenome.</title>
        <authorList>
            <person name="Brown T."/>
            <person name="Elewa A."/>
            <person name="Iarovenko S."/>
            <person name="Subramanian E."/>
            <person name="Araus A.J."/>
            <person name="Petzold A."/>
            <person name="Susuki M."/>
            <person name="Suzuki K.-i.T."/>
            <person name="Hayashi T."/>
            <person name="Toyoda A."/>
            <person name="Oliveira C."/>
            <person name="Osipova E."/>
            <person name="Leigh N.D."/>
            <person name="Simon A."/>
            <person name="Yun M.H."/>
        </authorList>
    </citation>
    <scope>NUCLEOTIDE SEQUENCE</scope>
    <source>
        <strain evidence="2">20211129_DDA</strain>
        <tissue evidence="2">Liver</tissue>
    </source>
</reference>
<dbReference type="AlphaFoldDB" id="A0AAV7WT89"/>
<gene>
    <name evidence="2" type="ORF">NDU88_003518</name>
</gene>
<evidence type="ECO:0000313" key="2">
    <source>
        <dbReference type="EMBL" id="KAJ1215911.1"/>
    </source>
</evidence>
<dbReference type="Proteomes" id="UP001066276">
    <property type="component" value="Chromosome 1_1"/>
</dbReference>
<comment type="caution">
    <text evidence="2">The sequence shown here is derived from an EMBL/GenBank/DDBJ whole genome shotgun (WGS) entry which is preliminary data.</text>
</comment>
<protein>
    <submittedName>
        <fullName evidence="2">Uncharacterized protein</fullName>
    </submittedName>
</protein>
<organism evidence="2 3">
    <name type="scientific">Pleurodeles waltl</name>
    <name type="common">Iberian ribbed newt</name>
    <dbReference type="NCBI Taxonomy" id="8319"/>
    <lineage>
        <taxon>Eukaryota</taxon>
        <taxon>Metazoa</taxon>
        <taxon>Chordata</taxon>
        <taxon>Craniata</taxon>
        <taxon>Vertebrata</taxon>
        <taxon>Euteleostomi</taxon>
        <taxon>Amphibia</taxon>
        <taxon>Batrachia</taxon>
        <taxon>Caudata</taxon>
        <taxon>Salamandroidea</taxon>
        <taxon>Salamandridae</taxon>
        <taxon>Pleurodelinae</taxon>
        <taxon>Pleurodeles</taxon>
    </lineage>
</organism>
<feature type="region of interest" description="Disordered" evidence="1">
    <location>
        <begin position="1"/>
        <end position="46"/>
    </location>
</feature>
<name>A0AAV7WT89_PLEWA</name>
<proteinExistence type="predicted"/>
<keyword evidence="3" id="KW-1185">Reference proteome</keyword>
<sequence length="85" mass="9010">MPGTRSTCEVRQSPSTRWQLQQQNENKNLGTGGRMPLSDPGAGEGPACPHITLKGWKSGEPITAALRLVPGHALSTGPRILNKAP</sequence>